<gene>
    <name evidence="1" type="ORF">PsYK624_098690</name>
</gene>
<evidence type="ECO:0000313" key="2">
    <source>
        <dbReference type="Proteomes" id="UP000703269"/>
    </source>
</evidence>
<dbReference type="AlphaFoldDB" id="A0A9P3GCR2"/>
<sequence>MFFVVPETSICFSSDYVPWASASSVITIHGHIEKRSPTVLDDFWGSASDHFIAADCNRAMIWGVVHMVSLGLVSPQDIFQTSVSGGECYTLTPPVRSALPLQWIHIGPKAIPNVLADVSCQVMDAEDLLAKLNSVLGTSHSLDTPDLHELLVYALNTSRDFGEVYGMLRGSWPADGDFFLALDRITDRQAQVQRRRDNAQRGTAIEDSEIHPRRIWDLYSNRVLPFHAMLRELYNGNKKMPAVLWTISHSWVEEARRANVNTTINGMQWLVPVPVDTSLENVRIELLNMGAEYVWLDVLCLRQVDDEIRLKEWGLDIPTIGHIFQASPKDRPCVTYFNGLGLPLDMSKATCESNRHWFQRVWTLQESLVNWLPGGLVLCKEADDEDKIFARLDRLLSSVAGWDGLPAVIRTIGERSCTTELDRVAGLARYLRCATLPIYDRAASVEKAWTALLKHMHELPRTALFVQYAADTPFAPWPSWAALLAERPVLPYSAFEMPMSEMFRLDCKLYLVDQVLLYTSRPGRYWHEGHAVGPFHATLDAPAANGEHLLHMHFSPGTTKTGVETFSVPVIAQHGIILPNVPYTLVGMGPPGAATYWVVTEVVGEQRLRNDTALTVVKWGVLYIDKKDGGLLGKLQPDRITKQVVYLSGEEALTKSAYVEEYLQAFSRERSGGTE</sequence>
<proteinExistence type="predicted"/>
<evidence type="ECO:0000313" key="1">
    <source>
        <dbReference type="EMBL" id="GJE93708.1"/>
    </source>
</evidence>
<organism evidence="1 2">
    <name type="scientific">Phanerochaete sordida</name>
    <dbReference type="NCBI Taxonomy" id="48140"/>
    <lineage>
        <taxon>Eukaryota</taxon>
        <taxon>Fungi</taxon>
        <taxon>Dikarya</taxon>
        <taxon>Basidiomycota</taxon>
        <taxon>Agaricomycotina</taxon>
        <taxon>Agaricomycetes</taxon>
        <taxon>Polyporales</taxon>
        <taxon>Phanerochaetaceae</taxon>
        <taxon>Phanerochaete</taxon>
    </lineage>
</organism>
<dbReference type="EMBL" id="BPQB01000034">
    <property type="protein sequence ID" value="GJE93708.1"/>
    <property type="molecule type" value="Genomic_DNA"/>
</dbReference>
<evidence type="ECO:0008006" key="3">
    <source>
        <dbReference type="Google" id="ProtNLM"/>
    </source>
</evidence>
<name>A0A9P3GCR2_9APHY</name>
<accession>A0A9P3GCR2</accession>
<protein>
    <recommendedName>
        <fullName evidence="3">Heterokaryon incompatibility domain-containing protein</fullName>
    </recommendedName>
</protein>
<reference evidence="1 2" key="1">
    <citation type="submission" date="2021-08" db="EMBL/GenBank/DDBJ databases">
        <title>Draft Genome Sequence of Phanerochaete sordida strain YK-624.</title>
        <authorList>
            <person name="Mori T."/>
            <person name="Dohra H."/>
            <person name="Suzuki T."/>
            <person name="Kawagishi H."/>
            <person name="Hirai H."/>
        </authorList>
    </citation>
    <scope>NUCLEOTIDE SEQUENCE [LARGE SCALE GENOMIC DNA]</scope>
    <source>
        <strain evidence="1 2">YK-624</strain>
    </source>
</reference>
<keyword evidence="2" id="KW-1185">Reference proteome</keyword>
<comment type="caution">
    <text evidence="1">The sequence shown here is derived from an EMBL/GenBank/DDBJ whole genome shotgun (WGS) entry which is preliminary data.</text>
</comment>
<dbReference type="OrthoDB" id="2957144at2759"/>
<dbReference type="Proteomes" id="UP000703269">
    <property type="component" value="Unassembled WGS sequence"/>
</dbReference>